<accession>A0A9W7QFS3</accession>
<reference evidence="2 3" key="1">
    <citation type="submission" date="2019-10" db="EMBL/GenBank/DDBJ databases">
        <title>Bacillus from the desert of Cuatro Cinegas, Coahuila.</title>
        <authorList>
            <person name="Olmedo-Alvarez G."/>
            <person name="Saldana S."/>
            <person name="Barcelo D."/>
        </authorList>
    </citation>
    <scope>NUCLEOTIDE SEQUENCE [LARGE SCALE GENOMIC DNA]</scope>
    <source>
        <strain evidence="2 3">CH417_13T</strain>
    </source>
</reference>
<dbReference type="EMBL" id="WBPP01000020">
    <property type="protein sequence ID" value="KAB2394944.1"/>
    <property type="molecule type" value="Genomic_DNA"/>
</dbReference>
<dbReference type="PANTHER" id="PTHR43798:SF33">
    <property type="entry name" value="HYDROLASE, PUTATIVE (AFU_ORTHOLOGUE AFUA_2G14860)-RELATED"/>
    <property type="match status" value="1"/>
</dbReference>
<dbReference type="Gene3D" id="3.40.50.1820">
    <property type="entry name" value="alpha/beta hydrolase"/>
    <property type="match status" value="1"/>
</dbReference>
<evidence type="ECO:0000259" key="1">
    <source>
        <dbReference type="Pfam" id="PF00561"/>
    </source>
</evidence>
<gene>
    <name evidence="2" type="ORF">F8172_16020</name>
</gene>
<keyword evidence="2" id="KW-0378">Hydrolase</keyword>
<dbReference type="InterPro" id="IPR050266">
    <property type="entry name" value="AB_hydrolase_sf"/>
</dbReference>
<name>A0A9W7QFS3_BACCE</name>
<proteinExistence type="predicted"/>
<dbReference type="SUPFAM" id="SSF53474">
    <property type="entry name" value="alpha/beta-Hydrolases"/>
    <property type="match status" value="1"/>
</dbReference>
<feature type="domain" description="AB hydrolase-1" evidence="1">
    <location>
        <begin position="62"/>
        <end position="287"/>
    </location>
</feature>
<evidence type="ECO:0000313" key="3">
    <source>
        <dbReference type="Proteomes" id="UP000475765"/>
    </source>
</evidence>
<dbReference type="GO" id="GO:0016020">
    <property type="term" value="C:membrane"/>
    <property type="evidence" value="ECO:0007669"/>
    <property type="project" value="TreeGrafter"/>
</dbReference>
<dbReference type="InterPro" id="IPR029058">
    <property type="entry name" value="AB_hydrolase_fold"/>
</dbReference>
<sequence>MKMSYMGGIKMKILEQNYQETNYLQSYEKSLKLWPTSFSSYFVETSQGKTHIIESGNKLAHPLVLLHGAKMSSTMWYSNILKWSKHFRIMCIDILGDKNKSLPKKGFTDRLSYALWLKAVLHTLEINSTNIVGLSYGALHTVNFLTFFPEKVNKAVIMSPAATYIPFHPLFFSYASGMMNSREGVEKFLGWIFENRYTVHPYIQEQLIAGMMWNNSMKNETLTEQGFPYIFTNQELAEIQTPMLLMLGENEVMYNPIEAFKCAENSSPNLTVELVKDVGHLMSMENPQYINDRILEFINK</sequence>
<protein>
    <submittedName>
        <fullName evidence="2">Alpha/beta hydrolase</fullName>
    </submittedName>
</protein>
<dbReference type="PANTHER" id="PTHR43798">
    <property type="entry name" value="MONOACYLGLYCEROL LIPASE"/>
    <property type="match status" value="1"/>
</dbReference>
<evidence type="ECO:0000313" key="2">
    <source>
        <dbReference type="EMBL" id="KAB2394944.1"/>
    </source>
</evidence>
<dbReference type="Pfam" id="PF00561">
    <property type="entry name" value="Abhydrolase_1"/>
    <property type="match status" value="1"/>
</dbReference>
<dbReference type="Proteomes" id="UP000475765">
    <property type="component" value="Unassembled WGS sequence"/>
</dbReference>
<dbReference type="AlphaFoldDB" id="A0A9W7QFS3"/>
<dbReference type="GO" id="GO:0016787">
    <property type="term" value="F:hydrolase activity"/>
    <property type="evidence" value="ECO:0007669"/>
    <property type="project" value="UniProtKB-KW"/>
</dbReference>
<dbReference type="InterPro" id="IPR000073">
    <property type="entry name" value="AB_hydrolase_1"/>
</dbReference>
<comment type="caution">
    <text evidence="2">The sequence shown here is derived from an EMBL/GenBank/DDBJ whole genome shotgun (WGS) entry which is preliminary data.</text>
</comment>
<organism evidence="2 3">
    <name type="scientific">Bacillus cereus</name>
    <dbReference type="NCBI Taxonomy" id="1396"/>
    <lineage>
        <taxon>Bacteria</taxon>
        <taxon>Bacillati</taxon>
        <taxon>Bacillota</taxon>
        <taxon>Bacilli</taxon>
        <taxon>Bacillales</taxon>
        <taxon>Bacillaceae</taxon>
        <taxon>Bacillus</taxon>
        <taxon>Bacillus cereus group</taxon>
    </lineage>
</organism>